<dbReference type="GO" id="GO:0006260">
    <property type="term" value="P:DNA replication"/>
    <property type="evidence" value="ECO:0007669"/>
    <property type="project" value="InterPro"/>
</dbReference>
<dbReference type="NCBIfam" id="TIGR01073">
    <property type="entry name" value="pcrA"/>
    <property type="match status" value="1"/>
</dbReference>
<dbReference type="Gene3D" id="1.10.486.10">
    <property type="entry name" value="PCRA, domain 4"/>
    <property type="match status" value="1"/>
</dbReference>
<dbReference type="EC" id="5.6.2.4" evidence="11"/>
<evidence type="ECO:0000313" key="14">
    <source>
        <dbReference type="EMBL" id="MBF1128902.1"/>
    </source>
</evidence>
<dbReference type="InterPro" id="IPR014016">
    <property type="entry name" value="UvrD-like_ATP-bd"/>
</dbReference>
<dbReference type="PANTHER" id="PTHR11070">
    <property type="entry name" value="UVRD / RECB / PCRA DNA HELICASE FAMILY MEMBER"/>
    <property type="match status" value="1"/>
</dbReference>
<dbReference type="FunFam" id="1.10.486.10:FF:000003">
    <property type="entry name" value="ATP-dependent DNA helicase"/>
    <property type="match status" value="1"/>
</dbReference>
<dbReference type="GO" id="GO:0016787">
    <property type="term" value="F:hydrolase activity"/>
    <property type="evidence" value="ECO:0007669"/>
    <property type="project" value="UniProtKB-UniRule"/>
</dbReference>
<evidence type="ECO:0000256" key="10">
    <source>
        <dbReference type="PROSITE-ProRule" id="PRU00560"/>
    </source>
</evidence>
<dbReference type="InterPro" id="IPR005751">
    <property type="entry name" value="ATP-dep_DNA_helicase_PcrA"/>
</dbReference>
<evidence type="ECO:0000256" key="11">
    <source>
        <dbReference type="RuleBase" id="RU364053"/>
    </source>
</evidence>
<organism evidence="14 15">
    <name type="scientific">Dialister invisus</name>
    <dbReference type="NCBI Taxonomy" id="218538"/>
    <lineage>
        <taxon>Bacteria</taxon>
        <taxon>Bacillati</taxon>
        <taxon>Bacillota</taxon>
        <taxon>Negativicutes</taxon>
        <taxon>Veillonellales</taxon>
        <taxon>Veillonellaceae</taxon>
        <taxon>Dialister</taxon>
    </lineage>
</organism>
<evidence type="ECO:0000256" key="5">
    <source>
        <dbReference type="ARBA" id="ARBA00022840"/>
    </source>
</evidence>
<evidence type="ECO:0000256" key="8">
    <source>
        <dbReference type="ARBA" id="ARBA00034617"/>
    </source>
</evidence>
<evidence type="ECO:0000256" key="3">
    <source>
        <dbReference type="ARBA" id="ARBA00022801"/>
    </source>
</evidence>
<evidence type="ECO:0000256" key="7">
    <source>
        <dbReference type="ARBA" id="ARBA00023235"/>
    </source>
</evidence>
<dbReference type="Gene3D" id="3.40.50.300">
    <property type="entry name" value="P-loop containing nucleotide triphosphate hydrolases"/>
    <property type="match status" value="2"/>
</dbReference>
<comment type="catalytic activity">
    <reaction evidence="8">
        <text>Couples ATP hydrolysis with the unwinding of duplex DNA by translocating in the 3'-5' direction.</text>
        <dbReference type="EC" id="5.6.2.4"/>
    </reaction>
</comment>
<dbReference type="PROSITE" id="PS51217">
    <property type="entry name" value="UVRD_HELICASE_CTER"/>
    <property type="match status" value="1"/>
</dbReference>
<keyword evidence="4 10" id="KW-0347">Helicase</keyword>
<name>A0A930B794_9FIRM</name>
<dbReference type="Proteomes" id="UP000757890">
    <property type="component" value="Unassembled WGS sequence"/>
</dbReference>
<dbReference type="GO" id="GO:0005829">
    <property type="term" value="C:cytosol"/>
    <property type="evidence" value="ECO:0007669"/>
    <property type="project" value="TreeGrafter"/>
</dbReference>
<comment type="caution">
    <text evidence="14">The sequence shown here is derived from an EMBL/GenBank/DDBJ whole genome shotgun (WGS) entry which is preliminary data.</text>
</comment>
<protein>
    <recommendedName>
        <fullName evidence="11">ATP-dependent DNA helicase</fullName>
        <ecNumber evidence="11">5.6.2.4</ecNumber>
    </recommendedName>
</protein>
<dbReference type="AlphaFoldDB" id="A0A930B794"/>
<keyword evidence="6 11" id="KW-0238">DNA-binding</keyword>
<dbReference type="InterPro" id="IPR013986">
    <property type="entry name" value="DExx_box_DNA_helicase_dom_sf"/>
</dbReference>
<feature type="domain" description="UvrD-like helicase C-terminal" evidence="13">
    <location>
        <begin position="295"/>
        <end position="569"/>
    </location>
</feature>
<dbReference type="InterPro" id="IPR027417">
    <property type="entry name" value="P-loop_NTPase"/>
</dbReference>
<dbReference type="Pfam" id="PF00580">
    <property type="entry name" value="UvrD-helicase"/>
    <property type="match status" value="1"/>
</dbReference>
<comment type="similarity">
    <text evidence="1 11">Belongs to the helicase family. UvrD subfamily.</text>
</comment>
<dbReference type="GO" id="GO:0005524">
    <property type="term" value="F:ATP binding"/>
    <property type="evidence" value="ECO:0007669"/>
    <property type="project" value="UniProtKB-UniRule"/>
</dbReference>
<feature type="binding site" evidence="10">
    <location>
        <begin position="36"/>
        <end position="43"/>
    </location>
    <ligand>
        <name>ATP</name>
        <dbReference type="ChEBI" id="CHEBI:30616"/>
    </ligand>
</feature>
<dbReference type="GO" id="GO:0009314">
    <property type="term" value="P:response to radiation"/>
    <property type="evidence" value="ECO:0007669"/>
    <property type="project" value="UniProtKB-ARBA"/>
</dbReference>
<evidence type="ECO:0000256" key="2">
    <source>
        <dbReference type="ARBA" id="ARBA00022741"/>
    </source>
</evidence>
<reference evidence="14" key="1">
    <citation type="submission" date="2020-04" db="EMBL/GenBank/DDBJ databases">
        <title>Deep metagenomics examines the oral microbiome during advanced dental caries in children, revealing novel taxa and co-occurrences with host molecules.</title>
        <authorList>
            <person name="Baker J.L."/>
            <person name="Morton J.T."/>
            <person name="Dinis M."/>
            <person name="Alvarez R."/>
            <person name="Tran N.C."/>
            <person name="Knight R."/>
            <person name="Edlund A."/>
        </authorList>
    </citation>
    <scope>NUCLEOTIDE SEQUENCE</scope>
    <source>
        <strain evidence="14">JCVI_32_bin.14</strain>
    </source>
</reference>
<dbReference type="CDD" id="cd17932">
    <property type="entry name" value="DEXQc_UvrD"/>
    <property type="match status" value="1"/>
</dbReference>
<dbReference type="GO" id="GO:0043138">
    <property type="term" value="F:3'-5' DNA helicase activity"/>
    <property type="evidence" value="ECO:0007669"/>
    <property type="project" value="UniProtKB-EC"/>
</dbReference>
<evidence type="ECO:0000259" key="13">
    <source>
        <dbReference type="PROSITE" id="PS51217"/>
    </source>
</evidence>
<dbReference type="GO" id="GO:0000725">
    <property type="term" value="P:recombinational repair"/>
    <property type="evidence" value="ECO:0007669"/>
    <property type="project" value="TreeGrafter"/>
</dbReference>
<sequence>MSFSFIRGVWMSYLDTLNERQRQAVEQIEGPVLIMAGAGSGKTKALTCRIAYMLEQGIRPQNILAITFTNKAAQEMRERVHHLVGAEADKLWMYTFHSFGARFLRREINNHPPFTDKFTIYDSDDSKQMIKNILKELNLDDKQYPPRNIQARISAAKNALQGPESFRAEASGNFYNEKIADVYDLCDKYMKQNNALDFDDLLFATTKLLADETIRRRWQDHFHYILIDEYQDTNHAQYLMAKYIAGKSQNICAVGDADQSIYSWRGADLRNIMDFREDYPSAQIIKLEQNYRSTQTILNAANAVIKNNVERLEKRLWTENNPGVHLQKYAASDEHNEADFIVESMMKEHGENHVPYGKMAVLYRMNAQSRVIEESMVKRGIAYTMVGGTRFYDRAEIRDMLAYLKLVANFRDDISLMRIINVPRRGIGQTTIQKLSEFSKQGNMSMFEGIMSLEESDIPVPARTKLQKFSALIFSFLNASTEGDVFTLIQKIMTDTEYLSVLQQSSDPQAQSREENLGELLNVAKDFTQEQPEGGLPEFLEKVALVNDVDSFEEQDDKVTLMTIHSAKGLEFPIVYMAGMDEGIFPGVRSLMDETALEEERRLCYVAITRAKEKLYLTTSAVRTMYGQVKPYVESRFLKEIPVDLLDEIRGNSSEAKRRTLIRSNNEQKSKCALSSAGIMNKPVAKKSIKARFDWQVGDKVSHRMWGKGQVAEVTGSGKHMMLKLIFPNDQIRQVMVAFAPIEKEE</sequence>
<dbReference type="Pfam" id="PF21196">
    <property type="entry name" value="PcrA_UvrD_tudor"/>
    <property type="match status" value="1"/>
</dbReference>
<evidence type="ECO:0000259" key="12">
    <source>
        <dbReference type="PROSITE" id="PS51198"/>
    </source>
</evidence>
<gene>
    <name evidence="14" type="primary">pcrA</name>
    <name evidence="14" type="ORF">HXL70_02525</name>
</gene>
<dbReference type="InterPro" id="IPR014017">
    <property type="entry name" value="DNA_helicase_UvrD-like_C"/>
</dbReference>
<dbReference type="FunFam" id="1.10.10.160:FF:000001">
    <property type="entry name" value="ATP-dependent DNA helicase"/>
    <property type="match status" value="1"/>
</dbReference>
<evidence type="ECO:0000256" key="9">
    <source>
        <dbReference type="ARBA" id="ARBA00048988"/>
    </source>
</evidence>
<keyword evidence="5 10" id="KW-0067">ATP-binding</keyword>
<dbReference type="EMBL" id="JABZMK010000005">
    <property type="protein sequence ID" value="MBF1128902.1"/>
    <property type="molecule type" value="Genomic_DNA"/>
</dbReference>
<dbReference type="GO" id="GO:0033202">
    <property type="term" value="C:DNA helicase complex"/>
    <property type="evidence" value="ECO:0007669"/>
    <property type="project" value="TreeGrafter"/>
</dbReference>
<feature type="domain" description="UvrD-like helicase ATP-binding" evidence="12">
    <location>
        <begin position="15"/>
        <end position="294"/>
    </location>
</feature>
<dbReference type="GO" id="GO:0003677">
    <property type="term" value="F:DNA binding"/>
    <property type="evidence" value="ECO:0007669"/>
    <property type="project" value="UniProtKB-KW"/>
</dbReference>
<comment type="catalytic activity">
    <reaction evidence="9 11">
        <text>ATP + H2O = ADP + phosphate + H(+)</text>
        <dbReference type="Rhea" id="RHEA:13065"/>
        <dbReference type="ChEBI" id="CHEBI:15377"/>
        <dbReference type="ChEBI" id="CHEBI:15378"/>
        <dbReference type="ChEBI" id="CHEBI:30616"/>
        <dbReference type="ChEBI" id="CHEBI:43474"/>
        <dbReference type="ChEBI" id="CHEBI:456216"/>
        <dbReference type="EC" id="5.6.2.4"/>
    </reaction>
</comment>
<accession>A0A930B794</accession>
<dbReference type="Gene3D" id="1.10.10.160">
    <property type="match status" value="1"/>
</dbReference>
<evidence type="ECO:0000313" key="15">
    <source>
        <dbReference type="Proteomes" id="UP000757890"/>
    </source>
</evidence>
<evidence type="ECO:0000256" key="4">
    <source>
        <dbReference type="ARBA" id="ARBA00022806"/>
    </source>
</evidence>
<keyword evidence="3 10" id="KW-0378">Hydrolase</keyword>
<evidence type="ECO:0000256" key="6">
    <source>
        <dbReference type="ARBA" id="ARBA00023125"/>
    </source>
</evidence>
<dbReference type="SUPFAM" id="SSF52540">
    <property type="entry name" value="P-loop containing nucleoside triphosphate hydrolases"/>
    <property type="match status" value="1"/>
</dbReference>
<dbReference type="PROSITE" id="PS51198">
    <property type="entry name" value="UVRD_HELICASE_ATP_BIND"/>
    <property type="match status" value="1"/>
</dbReference>
<dbReference type="InterPro" id="IPR000212">
    <property type="entry name" value="DNA_helicase_UvrD/REP"/>
</dbReference>
<evidence type="ECO:0000256" key="1">
    <source>
        <dbReference type="ARBA" id="ARBA00009922"/>
    </source>
</evidence>
<keyword evidence="2 10" id="KW-0547">Nucleotide-binding</keyword>
<proteinExistence type="inferred from homology"/>
<dbReference type="PANTHER" id="PTHR11070:SF2">
    <property type="entry name" value="ATP-DEPENDENT DNA HELICASE SRS2"/>
    <property type="match status" value="1"/>
</dbReference>
<dbReference type="Pfam" id="PF13361">
    <property type="entry name" value="UvrD_C"/>
    <property type="match status" value="1"/>
</dbReference>
<keyword evidence="7" id="KW-0413">Isomerase</keyword>
<dbReference type="CDD" id="cd18807">
    <property type="entry name" value="SF1_C_UvrD"/>
    <property type="match status" value="1"/>
</dbReference>